<dbReference type="GO" id="GO:0048544">
    <property type="term" value="P:recognition of pollen"/>
    <property type="evidence" value="ECO:0007669"/>
    <property type="project" value="InterPro"/>
</dbReference>
<dbReference type="InterPro" id="IPR024171">
    <property type="entry name" value="SRK-like_kinase"/>
</dbReference>
<dbReference type="SMART" id="SM00220">
    <property type="entry name" value="S_TKc"/>
    <property type="match status" value="1"/>
</dbReference>
<keyword evidence="3 17" id="KW-0723">Serine/threonine-protein kinase</keyword>
<dbReference type="OrthoDB" id="4062651at2759"/>
<comment type="catalytic activity">
    <reaction evidence="15 17">
        <text>L-threonyl-[protein] + ATP = O-phospho-L-threonyl-[protein] + ADP + H(+)</text>
        <dbReference type="Rhea" id="RHEA:46608"/>
        <dbReference type="Rhea" id="RHEA-COMP:11060"/>
        <dbReference type="Rhea" id="RHEA-COMP:11605"/>
        <dbReference type="ChEBI" id="CHEBI:15378"/>
        <dbReference type="ChEBI" id="CHEBI:30013"/>
        <dbReference type="ChEBI" id="CHEBI:30616"/>
        <dbReference type="ChEBI" id="CHEBI:61977"/>
        <dbReference type="ChEBI" id="CHEBI:456216"/>
        <dbReference type="EC" id="2.7.11.1"/>
    </reaction>
</comment>
<evidence type="ECO:0000256" key="6">
    <source>
        <dbReference type="ARBA" id="ARBA00022679"/>
    </source>
</evidence>
<dbReference type="PANTHER" id="PTHR27002">
    <property type="entry name" value="RECEPTOR-LIKE SERINE/THREONINE-PROTEIN KINASE SD1-8"/>
    <property type="match status" value="1"/>
</dbReference>
<keyword evidence="7" id="KW-0732">Signal</keyword>
<dbReference type="FunFam" id="3.30.200.20:FF:001238">
    <property type="entry name" value="Os08g0179000 protein"/>
    <property type="match status" value="1"/>
</dbReference>
<evidence type="ECO:0000256" key="3">
    <source>
        <dbReference type="ARBA" id="ARBA00022527"/>
    </source>
</evidence>
<comment type="catalytic activity">
    <reaction evidence="16 17">
        <text>L-seryl-[protein] + ATP = O-phospho-L-seryl-[protein] + ADP + H(+)</text>
        <dbReference type="Rhea" id="RHEA:17989"/>
        <dbReference type="Rhea" id="RHEA-COMP:9863"/>
        <dbReference type="Rhea" id="RHEA-COMP:11604"/>
        <dbReference type="ChEBI" id="CHEBI:15378"/>
        <dbReference type="ChEBI" id="CHEBI:29999"/>
        <dbReference type="ChEBI" id="CHEBI:30616"/>
        <dbReference type="ChEBI" id="CHEBI:83421"/>
        <dbReference type="ChEBI" id="CHEBI:456216"/>
        <dbReference type="EC" id="2.7.11.1"/>
    </reaction>
</comment>
<feature type="region of interest" description="Disordered" evidence="20">
    <location>
        <begin position="37"/>
        <end position="56"/>
    </location>
</feature>
<dbReference type="PROSITE" id="PS50927">
    <property type="entry name" value="BULB_LECTIN"/>
    <property type="match status" value="1"/>
</dbReference>
<keyword evidence="21" id="KW-0472">Membrane</keyword>
<evidence type="ECO:0000259" key="24">
    <source>
        <dbReference type="PROSITE" id="PS50927"/>
    </source>
</evidence>
<dbReference type="GO" id="GO:0005537">
    <property type="term" value="F:D-mannose binding"/>
    <property type="evidence" value="ECO:0007669"/>
    <property type="project" value="UniProtKB-KW"/>
</dbReference>
<keyword evidence="8" id="KW-0677">Repeat</keyword>
<evidence type="ECO:0000256" key="4">
    <source>
        <dbReference type="ARBA" id="ARBA00022536"/>
    </source>
</evidence>
<organism evidence="26 27">
    <name type="scientific">Colocasia esculenta</name>
    <name type="common">Wild taro</name>
    <name type="synonym">Arum esculentum</name>
    <dbReference type="NCBI Taxonomy" id="4460"/>
    <lineage>
        <taxon>Eukaryota</taxon>
        <taxon>Viridiplantae</taxon>
        <taxon>Streptophyta</taxon>
        <taxon>Embryophyta</taxon>
        <taxon>Tracheophyta</taxon>
        <taxon>Spermatophyta</taxon>
        <taxon>Magnoliopsida</taxon>
        <taxon>Liliopsida</taxon>
        <taxon>Araceae</taxon>
        <taxon>Aroideae</taxon>
        <taxon>Colocasieae</taxon>
        <taxon>Colocasia</taxon>
    </lineage>
</organism>
<evidence type="ECO:0000313" key="27">
    <source>
        <dbReference type="Proteomes" id="UP000652761"/>
    </source>
</evidence>
<dbReference type="GO" id="GO:0005886">
    <property type="term" value="C:plasma membrane"/>
    <property type="evidence" value="ECO:0007669"/>
    <property type="project" value="UniProtKB-SubCell"/>
</dbReference>
<dbReference type="Proteomes" id="UP000652761">
    <property type="component" value="Unassembled WGS sequence"/>
</dbReference>
<dbReference type="CDD" id="cd14066">
    <property type="entry name" value="STKc_IRAK"/>
    <property type="match status" value="1"/>
</dbReference>
<dbReference type="SUPFAM" id="SSF51110">
    <property type="entry name" value="alpha-D-mannose-specific plant lectins"/>
    <property type="match status" value="1"/>
</dbReference>
<comment type="caution">
    <text evidence="18">Lacks conserved residue(s) required for the propagation of feature annotation.</text>
</comment>
<dbReference type="PROSITE" id="PS50948">
    <property type="entry name" value="PAN"/>
    <property type="match status" value="1"/>
</dbReference>
<evidence type="ECO:0000256" key="9">
    <source>
        <dbReference type="ARBA" id="ARBA00022741"/>
    </source>
</evidence>
<feature type="domain" description="EGF-like" evidence="23">
    <location>
        <begin position="344"/>
        <end position="383"/>
    </location>
</feature>
<reference evidence="26" key="1">
    <citation type="submission" date="2017-07" db="EMBL/GenBank/DDBJ databases">
        <title>Taro Niue Genome Assembly and Annotation.</title>
        <authorList>
            <person name="Atibalentja N."/>
            <person name="Keating K."/>
            <person name="Fields C.J."/>
        </authorList>
    </citation>
    <scope>NUCLEOTIDE SEQUENCE</scope>
    <source>
        <strain evidence="26">Niue_2</strain>
        <tissue evidence="26">Leaf</tissue>
    </source>
</reference>
<dbReference type="PROSITE" id="PS00107">
    <property type="entry name" value="PROTEIN_KINASE_ATP"/>
    <property type="match status" value="1"/>
</dbReference>
<dbReference type="CDD" id="cd00028">
    <property type="entry name" value="B_lectin"/>
    <property type="match status" value="1"/>
</dbReference>
<evidence type="ECO:0000256" key="5">
    <source>
        <dbReference type="ARBA" id="ARBA00022546"/>
    </source>
</evidence>
<dbReference type="InterPro" id="IPR000858">
    <property type="entry name" value="S_locus_glycoprot_dom"/>
</dbReference>
<dbReference type="InterPro" id="IPR003609">
    <property type="entry name" value="Pan_app"/>
</dbReference>
<keyword evidence="13" id="KW-1015">Disulfide bond</keyword>
<evidence type="ECO:0000256" key="12">
    <source>
        <dbReference type="ARBA" id="ARBA00023035"/>
    </source>
</evidence>
<dbReference type="GO" id="GO:0051707">
    <property type="term" value="P:response to other organism"/>
    <property type="evidence" value="ECO:0007669"/>
    <property type="project" value="UniProtKB-ARBA"/>
</dbReference>
<dbReference type="PROSITE" id="PS50011">
    <property type="entry name" value="PROTEIN_KINASE_DOM"/>
    <property type="match status" value="1"/>
</dbReference>
<dbReference type="InterPro" id="IPR011009">
    <property type="entry name" value="Kinase-like_dom_sf"/>
</dbReference>
<dbReference type="InterPro" id="IPR001245">
    <property type="entry name" value="Ser-Thr/Tyr_kinase_cat_dom"/>
</dbReference>
<dbReference type="GO" id="GO:0005524">
    <property type="term" value="F:ATP binding"/>
    <property type="evidence" value="ECO:0007669"/>
    <property type="project" value="UniProtKB-UniRule"/>
</dbReference>
<protein>
    <recommendedName>
        <fullName evidence="17">Receptor-like serine/threonine-protein kinase</fullName>
        <ecNumber evidence="17">2.7.11.1</ecNumber>
    </recommendedName>
</protein>
<dbReference type="SMART" id="SM00473">
    <property type="entry name" value="PAN_AP"/>
    <property type="match status" value="1"/>
</dbReference>
<dbReference type="FunFam" id="1.10.510.10:FF:000060">
    <property type="entry name" value="G-type lectin S-receptor-like serine/threonine-protein kinase"/>
    <property type="match status" value="1"/>
</dbReference>
<gene>
    <name evidence="26" type="ORF">Taro_051806</name>
</gene>
<dbReference type="CDD" id="cd01098">
    <property type="entry name" value="PAN_AP_plant"/>
    <property type="match status" value="1"/>
</dbReference>
<feature type="domain" description="Apple" evidence="25">
    <location>
        <begin position="402"/>
        <end position="487"/>
    </location>
</feature>
<comment type="subcellular location">
    <subcellularLocation>
        <location evidence="1">Cell membrane</location>
        <topology evidence="1">Single-pass type I membrane protein</topology>
    </subcellularLocation>
</comment>
<dbReference type="Pfam" id="PF07714">
    <property type="entry name" value="PK_Tyr_Ser-Thr"/>
    <property type="match status" value="1"/>
</dbReference>
<accession>A0A843XHT3</accession>
<dbReference type="SUPFAM" id="SSF56112">
    <property type="entry name" value="Protein kinase-like (PK-like)"/>
    <property type="match status" value="1"/>
</dbReference>
<evidence type="ECO:0000256" key="1">
    <source>
        <dbReference type="ARBA" id="ARBA00004251"/>
    </source>
</evidence>
<name>A0A843XHT3_COLES</name>
<keyword evidence="6 17" id="KW-0808">Transferase</keyword>
<evidence type="ECO:0000256" key="14">
    <source>
        <dbReference type="ARBA" id="ARBA00023180"/>
    </source>
</evidence>
<dbReference type="PROSITE" id="PS00108">
    <property type="entry name" value="PROTEIN_KINASE_ST"/>
    <property type="match status" value="1"/>
</dbReference>
<feature type="transmembrane region" description="Helical" evidence="21">
    <location>
        <begin position="66"/>
        <end position="90"/>
    </location>
</feature>
<dbReference type="SMART" id="SM00108">
    <property type="entry name" value="B_lectin"/>
    <property type="match status" value="1"/>
</dbReference>
<evidence type="ECO:0000256" key="10">
    <source>
        <dbReference type="ARBA" id="ARBA00022777"/>
    </source>
</evidence>
<dbReference type="InterPro" id="IPR000742">
    <property type="entry name" value="EGF"/>
</dbReference>
<evidence type="ECO:0000256" key="2">
    <source>
        <dbReference type="ARBA" id="ARBA00022475"/>
    </source>
</evidence>
<feature type="binding site" evidence="19">
    <location>
        <position position="587"/>
    </location>
    <ligand>
        <name>ATP</name>
        <dbReference type="ChEBI" id="CHEBI:30616"/>
    </ligand>
</feature>
<dbReference type="Gene3D" id="2.90.10.10">
    <property type="entry name" value="Bulb-type lectin domain"/>
    <property type="match status" value="1"/>
</dbReference>
<keyword evidence="11 17" id="KW-0067">ATP-binding</keyword>
<dbReference type="InterPro" id="IPR036426">
    <property type="entry name" value="Bulb-type_lectin_dom_sf"/>
</dbReference>
<evidence type="ECO:0000256" key="18">
    <source>
        <dbReference type="PROSITE-ProRule" id="PRU00076"/>
    </source>
</evidence>
<dbReference type="InterPro" id="IPR000719">
    <property type="entry name" value="Prot_kinase_dom"/>
</dbReference>
<evidence type="ECO:0000256" key="15">
    <source>
        <dbReference type="ARBA" id="ARBA00047899"/>
    </source>
</evidence>
<comment type="caution">
    <text evidence="26">The sequence shown here is derived from an EMBL/GenBank/DDBJ whole genome shotgun (WGS) entry which is preliminary data.</text>
</comment>
<dbReference type="InterPro" id="IPR008271">
    <property type="entry name" value="Ser/Thr_kinase_AS"/>
</dbReference>
<keyword evidence="27" id="KW-1185">Reference proteome</keyword>
<evidence type="ECO:0000256" key="13">
    <source>
        <dbReference type="ARBA" id="ARBA00023157"/>
    </source>
</evidence>
<dbReference type="PIRSF" id="PIRSF000641">
    <property type="entry name" value="SRK"/>
    <property type="match status" value="1"/>
</dbReference>
<dbReference type="InterPro" id="IPR001480">
    <property type="entry name" value="Bulb-type_lectin_dom"/>
</dbReference>
<evidence type="ECO:0000256" key="21">
    <source>
        <dbReference type="SAM" id="Phobius"/>
    </source>
</evidence>
<keyword evidence="2" id="KW-1003">Cell membrane</keyword>
<evidence type="ECO:0000259" key="22">
    <source>
        <dbReference type="PROSITE" id="PS50011"/>
    </source>
</evidence>
<evidence type="ECO:0000313" key="26">
    <source>
        <dbReference type="EMBL" id="MQM18812.1"/>
    </source>
</evidence>
<dbReference type="Pfam" id="PF00954">
    <property type="entry name" value="S_locus_glycop"/>
    <property type="match status" value="1"/>
</dbReference>
<evidence type="ECO:0000256" key="16">
    <source>
        <dbReference type="ARBA" id="ARBA00048679"/>
    </source>
</evidence>
<evidence type="ECO:0000259" key="23">
    <source>
        <dbReference type="PROSITE" id="PS50026"/>
    </source>
</evidence>
<evidence type="ECO:0000256" key="19">
    <source>
        <dbReference type="PROSITE-ProRule" id="PRU10141"/>
    </source>
</evidence>
<evidence type="ECO:0000256" key="8">
    <source>
        <dbReference type="ARBA" id="ARBA00022737"/>
    </source>
</evidence>
<keyword evidence="21" id="KW-1133">Transmembrane helix</keyword>
<keyword evidence="5" id="KW-0348">Hemagglutinin</keyword>
<feature type="transmembrane region" description="Helical" evidence="21">
    <location>
        <begin position="96"/>
        <end position="117"/>
    </location>
</feature>
<dbReference type="PROSITE" id="PS50026">
    <property type="entry name" value="EGF_3"/>
    <property type="match status" value="1"/>
</dbReference>
<dbReference type="Gene3D" id="3.30.200.20">
    <property type="entry name" value="Phosphorylase Kinase, domain 1"/>
    <property type="match status" value="1"/>
</dbReference>
<evidence type="ECO:0000259" key="25">
    <source>
        <dbReference type="PROSITE" id="PS50948"/>
    </source>
</evidence>
<sequence length="877" mass="97685">MLTSGSVLRESPPPLYGSAFTKTVTSTTCDTSVSVRFGSNSGHKSRGRRKKEAAAEERRRRTTMGFAWWTSLLLLPCFLAPLCLAVDRLLPGESLLMNQTLVSDGGTFAFGFFTLGASPPRRYLGIWYDSIPRRTIAWVANKEAPFADSPLVVRLSTDSNLEVTNSAGAVLWSTNTTTTTTRLTAVLLGSGNLVLRAAEDDIHWQSFDFPGNTAVPGMTMWFNATTRQGNQFLSWKSADDPAPGDYTMGPDPVTVLQLMIWKRGRPYWRYNPWDGSTFGGLGFLNNVYASYFAIQGSRDTSFNVTYTSSLSVLQRLYLDHNGVFWVLYWSTDSNQWVPLYSTIDTKACEAYGSCGPFGLCNKTSGGTPACSCLPGYEPRVRPEWNRGNHTAGCARLRGDLRCGEEVTFGTVSPMKLPDKMDYLRKVGSERDCEAACRNNCSCTAYSYANRTSTSNTTTVCFVWHGDLIDLVTYRASEPGQSLHLRLGGSSQSSAKREKVIIRFIIVPAVVVLLTVVLIYLMWTSKKTLRGFWKRRNGKETGEGLPLLSFECITSITSHFSDSNMLGEGGFGKVYKGVMPTGVEVAIKRLSEGSSQGQEEFRNEVALIAKLQHRNLVKLLGSCIQGEERILIYEYVKNGSLSAFLFDSMKQVQLDWETRFNIIKGIARGLMYLHQDSRFKIVHRDLKASNILLDEDMNPKISDFGMARMFGGNESRCLTKRVVGTYGYMSPEYAMEGHYSVKSDVYSFGVLILEIVSGRRNVIYYHNQVPLNLLTYAWHMWKEDNLMGFVDSSIARTCSPAEVSRCMHVGLLCVQDHINKRPHMSSVVFMLENDTPIQDKPKKPMFMSEAGVDVGEIPKSGSICPSVNDLSITVVEGR</sequence>
<keyword evidence="9 17" id="KW-0547">Nucleotide-binding</keyword>
<dbReference type="AlphaFoldDB" id="A0A843XHT3"/>
<dbReference type="EMBL" id="NMUH01008453">
    <property type="protein sequence ID" value="MQM18812.1"/>
    <property type="molecule type" value="Genomic_DNA"/>
</dbReference>
<dbReference type="Pfam" id="PF01453">
    <property type="entry name" value="B_lectin"/>
    <property type="match status" value="1"/>
</dbReference>
<evidence type="ECO:0000256" key="11">
    <source>
        <dbReference type="ARBA" id="ARBA00022840"/>
    </source>
</evidence>
<evidence type="ECO:0000256" key="7">
    <source>
        <dbReference type="ARBA" id="ARBA00022729"/>
    </source>
</evidence>
<evidence type="ECO:0000256" key="17">
    <source>
        <dbReference type="PIRNR" id="PIRNR000641"/>
    </source>
</evidence>
<feature type="transmembrane region" description="Helical" evidence="21">
    <location>
        <begin position="499"/>
        <end position="522"/>
    </location>
</feature>
<proteinExistence type="inferred from homology"/>
<evidence type="ECO:0000256" key="20">
    <source>
        <dbReference type="SAM" id="MobiDB-lite"/>
    </source>
</evidence>
<keyword evidence="10 17" id="KW-0418">Kinase</keyword>
<keyword evidence="12" id="KW-0465">Mannose-binding</keyword>
<keyword evidence="12" id="KW-0430">Lectin</keyword>
<feature type="domain" description="Protein kinase" evidence="22">
    <location>
        <begin position="559"/>
        <end position="845"/>
    </location>
</feature>
<dbReference type="Gene3D" id="1.10.510.10">
    <property type="entry name" value="Transferase(Phosphotransferase) domain 1"/>
    <property type="match status" value="1"/>
</dbReference>
<dbReference type="EC" id="2.7.11.1" evidence="17"/>
<dbReference type="PANTHER" id="PTHR27002:SF1095">
    <property type="entry name" value="G-TYPE LECTIN S-RECEPTOR-LIKE SERINE_THREONINE-PROTEIN KINASE RKS1"/>
    <property type="match status" value="1"/>
</dbReference>
<comment type="similarity">
    <text evidence="17">Belongs to the protein kinase superfamily. Ser/Thr protein kinase family.</text>
</comment>
<dbReference type="InterPro" id="IPR017441">
    <property type="entry name" value="Protein_kinase_ATP_BS"/>
</dbReference>
<feature type="domain" description="Bulb-type lectin" evidence="24">
    <location>
        <begin position="86"/>
        <end position="208"/>
    </location>
</feature>
<keyword evidence="4 18" id="KW-0245">EGF-like domain</keyword>
<keyword evidence="14" id="KW-0325">Glycoprotein</keyword>
<keyword evidence="21" id="KW-0812">Transmembrane</keyword>
<dbReference type="Pfam" id="PF08276">
    <property type="entry name" value="PAN_2"/>
    <property type="match status" value="1"/>
</dbReference>
<dbReference type="GO" id="GO:0004674">
    <property type="term" value="F:protein serine/threonine kinase activity"/>
    <property type="evidence" value="ECO:0007669"/>
    <property type="project" value="UniProtKB-KW"/>
</dbReference>